<dbReference type="InterPro" id="IPR022742">
    <property type="entry name" value="Hydrolase_4"/>
</dbReference>
<reference evidence="2 3" key="1">
    <citation type="submission" date="2019-08" db="EMBL/GenBank/DDBJ databases">
        <authorList>
            <person name="Wang G."/>
            <person name="Xu Z."/>
        </authorList>
    </citation>
    <scope>NUCLEOTIDE SEQUENCE [LARGE SCALE GENOMIC DNA]</scope>
    <source>
        <strain evidence="2 3">ZX</strain>
    </source>
</reference>
<feature type="domain" description="Serine aminopeptidase S33" evidence="1">
    <location>
        <begin position="104"/>
        <end position="206"/>
    </location>
</feature>
<dbReference type="SUPFAM" id="SSF53474">
    <property type="entry name" value="alpha/beta-Hydrolases"/>
    <property type="match status" value="1"/>
</dbReference>
<protein>
    <submittedName>
        <fullName evidence="2">Alpha/beta hydrolase</fullName>
    </submittedName>
</protein>
<sequence length="293" mass="31480">MRIIPNLRSARFTPLMVSTPRMRPDPIIRGNGAVRFWALLALLTLAGCAGTIRERVFDTQGSARRVVADPVWPGRAPERVAAHTADGLTLRGWYWPAQGGKNDLILFFHGRGGNADLAAKMAEPLIHDGRGLLIADYRGFGDNPGVPKEKRLFRDGDAFAALARRLAPDARLTIFGYSLGSAIAIDQAVKQKPALLVTLGAFARLKSVSPDYAKPFLPDEFDNLAAAQRLSSPWLILHGTADETVPFGNAGRLKAAAAAGAKLIPLDGVGHRADFATLAPMLWRTMDGGLSAD</sequence>
<evidence type="ECO:0000313" key="3">
    <source>
        <dbReference type="Proteomes" id="UP000322077"/>
    </source>
</evidence>
<name>A0A5D9C081_9SPHN</name>
<dbReference type="Gene3D" id="3.40.50.1820">
    <property type="entry name" value="alpha/beta hydrolase"/>
    <property type="match status" value="1"/>
</dbReference>
<evidence type="ECO:0000259" key="1">
    <source>
        <dbReference type="Pfam" id="PF12146"/>
    </source>
</evidence>
<dbReference type="AlphaFoldDB" id="A0A5D9C081"/>
<dbReference type="Proteomes" id="UP000322077">
    <property type="component" value="Unassembled WGS sequence"/>
</dbReference>
<accession>A0A5D9C081</accession>
<dbReference type="InterPro" id="IPR029058">
    <property type="entry name" value="AB_hydrolase_fold"/>
</dbReference>
<dbReference type="PANTHER" id="PTHR12277">
    <property type="entry name" value="ALPHA/BETA HYDROLASE DOMAIN-CONTAINING PROTEIN"/>
    <property type="match status" value="1"/>
</dbReference>
<dbReference type="Pfam" id="PF12146">
    <property type="entry name" value="Hydrolase_4"/>
    <property type="match status" value="1"/>
</dbReference>
<dbReference type="EMBL" id="VTOU01000005">
    <property type="protein sequence ID" value="TZG24672.1"/>
    <property type="molecule type" value="Genomic_DNA"/>
</dbReference>
<proteinExistence type="predicted"/>
<comment type="caution">
    <text evidence="2">The sequence shown here is derived from an EMBL/GenBank/DDBJ whole genome shotgun (WGS) entry which is preliminary data.</text>
</comment>
<evidence type="ECO:0000313" key="2">
    <source>
        <dbReference type="EMBL" id="TZG24672.1"/>
    </source>
</evidence>
<keyword evidence="3" id="KW-1185">Reference proteome</keyword>
<gene>
    <name evidence="2" type="ORF">FYJ91_18820</name>
</gene>
<keyword evidence="2" id="KW-0378">Hydrolase</keyword>
<dbReference type="GO" id="GO:0016787">
    <property type="term" value="F:hydrolase activity"/>
    <property type="evidence" value="ECO:0007669"/>
    <property type="project" value="UniProtKB-KW"/>
</dbReference>
<organism evidence="2 3">
    <name type="scientific">Sphingomonas montanisoli</name>
    <dbReference type="NCBI Taxonomy" id="2606412"/>
    <lineage>
        <taxon>Bacteria</taxon>
        <taxon>Pseudomonadati</taxon>
        <taxon>Pseudomonadota</taxon>
        <taxon>Alphaproteobacteria</taxon>
        <taxon>Sphingomonadales</taxon>
        <taxon>Sphingomonadaceae</taxon>
        <taxon>Sphingomonas</taxon>
    </lineage>
</organism>